<feature type="region of interest" description="Disordered" evidence="1">
    <location>
        <begin position="163"/>
        <end position="186"/>
    </location>
</feature>
<organism evidence="2 3">
    <name type="scientific">Candidatus Bilophila faecipullorum</name>
    <dbReference type="NCBI Taxonomy" id="2838482"/>
    <lineage>
        <taxon>Bacteria</taxon>
        <taxon>Pseudomonadati</taxon>
        <taxon>Thermodesulfobacteriota</taxon>
        <taxon>Desulfovibrionia</taxon>
        <taxon>Desulfovibrionales</taxon>
        <taxon>Desulfovibrionaceae</taxon>
        <taxon>Bilophila</taxon>
    </lineage>
</organism>
<accession>A0A9D1QYB4</accession>
<evidence type="ECO:0000256" key="1">
    <source>
        <dbReference type="SAM" id="MobiDB-lite"/>
    </source>
</evidence>
<reference evidence="2" key="2">
    <citation type="submission" date="2021-04" db="EMBL/GenBank/DDBJ databases">
        <authorList>
            <person name="Gilroy R."/>
        </authorList>
    </citation>
    <scope>NUCLEOTIDE SEQUENCE</scope>
    <source>
        <strain evidence="2">ChiSxjej5B17-1746</strain>
    </source>
</reference>
<evidence type="ECO:0000313" key="3">
    <source>
        <dbReference type="Proteomes" id="UP000824264"/>
    </source>
</evidence>
<gene>
    <name evidence="2" type="ORF">H9874_04005</name>
</gene>
<comment type="caution">
    <text evidence="2">The sequence shown here is derived from an EMBL/GenBank/DDBJ whole genome shotgun (WGS) entry which is preliminary data.</text>
</comment>
<protein>
    <recommendedName>
        <fullName evidence="4">Lipoprotein</fullName>
    </recommendedName>
</protein>
<dbReference type="Proteomes" id="UP000824264">
    <property type="component" value="Unassembled WGS sequence"/>
</dbReference>
<dbReference type="EMBL" id="DXGI01000143">
    <property type="protein sequence ID" value="HIW78291.1"/>
    <property type="molecule type" value="Genomic_DNA"/>
</dbReference>
<reference evidence="2" key="1">
    <citation type="journal article" date="2021" name="PeerJ">
        <title>Extensive microbial diversity within the chicken gut microbiome revealed by metagenomics and culture.</title>
        <authorList>
            <person name="Gilroy R."/>
            <person name="Ravi A."/>
            <person name="Getino M."/>
            <person name="Pursley I."/>
            <person name="Horton D.L."/>
            <person name="Alikhan N.F."/>
            <person name="Baker D."/>
            <person name="Gharbi K."/>
            <person name="Hall N."/>
            <person name="Watson M."/>
            <person name="Adriaenssens E.M."/>
            <person name="Foster-Nyarko E."/>
            <person name="Jarju S."/>
            <person name="Secka A."/>
            <person name="Antonio M."/>
            <person name="Oren A."/>
            <person name="Chaudhuri R.R."/>
            <person name="La Ragione R."/>
            <person name="Hildebrand F."/>
            <person name="Pallen M.J."/>
        </authorList>
    </citation>
    <scope>NUCLEOTIDE SEQUENCE</scope>
    <source>
        <strain evidence="2">ChiSxjej5B17-1746</strain>
    </source>
</reference>
<feature type="compositionally biased region" description="Pro residues" evidence="1">
    <location>
        <begin position="177"/>
        <end position="186"/>
    </location>
</feature>
<proteinExistence type="predicted"/>
<name>A0A9D1QYB4_9BACT</name>
<evidence type="ECO:0008006" key="4">
    <source>
        <dbReference type="Google" id="ProtNLM"/>
    </source>
</evidence>
<dbReference type="PROSITE" id="PS51257">
    <property type="entry name" value="PROKAR_LIPOPROTEIN"/>
    <property type="match status" value="1"/>
</dbReference>
<evidence type="ECO:0000313" key="2">
    <source>
        <dbReference type="EMBL" id="HIW78291.1"/>
    </source>
</evidence>
<dbReference type="AlphaFoldDB" id="A0A9D1QYB4"/>
<sequence length="186" mass="20648">MRKGVALLGAGLLAGCCLMHFHVPIAEQTETNARTFGSLGQRLLSEDTPPERSAAFRQCLSEAYMEHYGKGEAGAAREREDGYALFWQTLMAAAPTYDHLATYDIQVQGRKRYEADPRSFVEAGRAWARIVFELCGVGVFPDEDRYRMLGLFSRLPAWCDPPTEVPPSSQPVVDMKTPPPASPERP</sequence>